<evidence type="ECO:0000256" key="3">
    <source>
        <dbReference type="ARBA" id="ARBA00022452"/>
    </source>
</evidence>
<name>A0ABP9CE72_9SPHI</name>
<dbReference type="Gene3D" id="2.40.170.20">
    <property type="entry name" value="TonB-dependent receptor, beta-barrel domain"/>
    <property type="match status" value="1"/>
</dbReference>
<accession>A0ABP9CE72</accession>
<keyword evidence="3 8" id="KW-1134">Transmembrane beta strand</keyword>
<evidence type="ECO:0000313" key="12">
    <source>
        <dbReference type="Proteomes" id="UP001501411"/>
    </source>
</evidence>
<evidence type="ECO:0000256" key="2">
    <source>
        <dbReference type="ARBA" id="ARBA00022448"/>
    </source>
</evidence>
<dbReference type="InterPro" id="IPR041700">
    <property type="entry name" value="OMP_b-brl_3"/>
</dbReference>
<dbReference type="PANTHER" id="PTHR30069:SF29">
    <property type="entry name" value="HEMOGLOBIN AND HEMOGLOBIN-HAPTOGLOBIN-BINDING PROTEIN 1-RELATED"/>
    <property type="match status" value="1"/>
</dbReference>
<dbReference type="InterPro" id="IPR039426">
    <property type="entry name" value="TonB-dep_rcpt-like"/>
</dbReference>
<dbReference type="EMBL" id="BAABIQ010000044">
    <property type="protein sequence ID" value="GAA4807879.1"/>
    <property type="molecule type" value="Genomic_DNA"/>
</dbReference>
<keyword evidence="4 8" id="KW-0812">Transmembrane</keyword>
<keyword evidence="5" id="KW-0732">Signal</keyword>
<feature type="domain" description="Outer membrane protein beta-barrel" evidence="10">
    <location>
        <begin position="368"/>
        <end position="774"/>
    </location>
</feature>
<dbReference type="Pfam" id="PF14905">
    <property type="entry name" value="OMP_b-brl_3"/>
    <property type="match status" value="1"/>
</dbReference>
<dbReference type="Pfam" id="PF07715">
    <property type="entry name" value="Plug"/>
    <property type="match status" value="1"/>
</dbReference>
<evidence type="ECO:0000259" key="9">
    <source>
        <dbReference type="Pfam" id="PF07715"/>
    </source>
</evidence>
<dbReference type="Proteomes" id="UP001501411">
    <property type="component" value="Unassembled WGS sequence"/>
</dbReference>
<evidence type="ECO:0000256" key="4">
    <source>
        <dbReference type="ARBA" id="ARBA00022692"/>
    </source>
</evidence>
<dbReference type="InterPro" id="IPR008969">
    <property type="entry name" value="CarboxyPept-like_regulatory"/>
</dbReference>
<comment type="similarity">
    <text evidence="8">Belongs to the TonB-dependent receptor family.</text>
</comment>
<evidence type="ECO:0000256" key="1">
    <source>
        <dbReference type="ARBA" id="ARBA00004571"/>
    </source>
</evidence>
<gene>
    <name evidence="11" type="ORF">GCM10023231_41420</name>
</gene>
<evidence type="ECO:0000259" key="10">
    <source>
        <dbReference type="Pfam" id="PF14905"/>
    </source>
</evidence>
<sequence>MVNLSWAQEGVIRYNIQGQVTDSLSNEPLGYVSINVNTMDKPNQPVVASVYTDEQGYYHIPNLLPGKYQLESSFVGYRSKAVPFVISKNGPTAVLPIIAMSPDVNLLGEVTVTARKKLVEQQPGMLIYHAENDPSNTGGSAADVLRKAPALNVDADGNLTMRGNGNIRILINGKYNGQVARSPADALNMIPSDIIQSVEIVTSPNAKYDAEGAAGVINIITKKNSQSFGGALALTGGNWEQVLNPRADFSSGKWNINTYAHLHRLQIKEERQLDRLPDAAGETGSSLSQFNTGNNVKPHGALDLSVDYQADTSTLINFSAAGWLGNWPVNTLQDNTNMLNGTSSYYQQEVHTRRAPNAGFELNSSYTKRFRRPRQEFFAIVQYVNNLKDDYDYDTWHRNKEGNIIYQEQNLNHMQTVEWTLQSDYSHPLSSTNKSELELGIKSIFRDVVSGYSTLASEDDPNQLLPQPSRTDQFDYSQNVLAAYLQAKLDLRAGWFAIGGMRLEKTFIEGRFRSVAAPFKNDYTNWVPSATFEKKWNNNGTLAASYTQRISRPSIIDLNPNIDARDANNLVVGNPDLRPQASHQTELSYSANTPSGVFLFGSLFWSQMDNSIEDVVHIDPVSGVSTTTKQNLGASKQYGMNFSTTWPVSEKWSLSANANTGYRRFRSGALDIASQGWAWGLNMNLNYSAGNHYSFQAFGDYDSRAITLQGHESHWFYYSFSAKKELPKQNLTLTFITSNPFSSYTSRIDVFRASGYASTFNTHYYNQSFKLTLGWKFGQNGRQLQHKTVENDDVNSSREK</sequence>
<proteinExistence type="inferred from homology"/>
<evidence type="ECO:0000313" key="11">
    <source>
        <dbReference type="EMBL" id="GAA4807879.1"/>
    </source>
</evidence>
<dbReference type="PANTHER" id="PTHR30069">
    <property type="entry name" value="TONB-DEPENDENT OUTER MEMBRANE RECEPTOR"/>
    <property type="match status" value="1"/>
</dbReference>
<comment type="caution">
    <text evidence="11">The sequence shown here is derived from an EMBL/GenBank/DDBJ whole genome shotgun (WGS) entry which is preliminary data.</text>
</comment>
<dbReference type="InterPro" id="IPR012910">
    <property type="entry name" value="Plug_dom"/>
</dbReference>
<feature type="domain" description="TonB-dependent receptor plug" evidence="9">
    <location>
        <begin position="138"/>
        <end position="216"/>
    </location>
</feature>
<dbReference type="RefSeq" id="WP_345235152.1">
    <property type="nucleotide sequence ID" value="NZ_BAABIQ010000044.1"/>
</dbReference>
<keyword evidence="6 8" id="KW-0472">Membrane</keyword>
<evidence type="ECO:0000256" key="7">
    <source>
        <dbReference type="ARBA" id="ARBA00023237"/>
    </source>
</evidence>
<keyword evidence="2 8" id="KW-0813">Transport</keyword>
<evidence type="ECO:0000256" key="5">
    <source>
        <dbReference type="ARBA" id="ARBA00022729"/>
    </source>
</evidence>
<dbReference type="InterPro" id="IPR036942">
    <property type="entry name" value="Beta-barrel_TonB_sf"/>
</dbReference>
<evidence type="ECO:0000256" key="8">
    <source>
        <dbReference type="PROSITE-ProRule" id="PRU01360"/>
    </source>
</evidence>
<reference evidence="12" key="1">
    <citation type="journal article" date="2019" name="Int. J. Syst. Evol. Microbiol.">
        <title>The Global Catalogue of Microorganisms (GCM) 10K type strain sequencing project: providing services to taxonomists for standard genome sequencing and annotation.</title>
        <authorList>
            <consortium name="The Broad Institute Genomics Platform"/>
            <consortium name="The Broad Institute Genome Sequencing Center for Infectious Disease"/>
            <person name="Wu L."/>
            <person name="Ma J."/>
        </authorList>
    </citation>
    <scope>NUCLEOTIDE SEQUENCE [LARGE SCALE GENOMIC DNA]</scope>
    <source>
        <strain evidence="12">JCM 18200</strain>
    </source>
</reference>
<keyword evidence="7 8" id="KW-0998">Cell outer membrane</keyword>
<dbReference type="SUPFAM" id="SSF56935">
    <property type="entry name" value="Porins"/>
    <property type="match status" value="1"/>
</dbReference>
<protein>
    <submittedName>
        <fullName evidence="11">Outer membrane beta-barrel family protein</fullName>
    </submittedName>
</protein>
<evidence type="ECO:0000256" key="6">
    <source>
        <dbReference type="ARBA" id="ARBA00023136"/>
    </source>
</evidence>
<dbReference type="Pfam" id="PF13620">
    <property type="entry name" value="CarboxypepD_reg"/>
    <property type="match status" value="1"/>
</dbReference>
<dbReference type="PROSITE" id="PS52016">
    <property type="entry name" value="TONB_DEPENDENT_REC_3"/>
    <property type="match status" value="1"/>
</dbReference>
<comment type="subcellular location">
    <subcellularLocation>
        <location evidence="1 8">Cell outer membrane</location>
        <topology evidence="1 8">Multi-pass membrane protein</topology>
    </subcellularLocation>
</comment>
<dbReference type="SUPFAM" id="SSF49464">
    <property type="entry name" value="Carboxypeptidase regulatory domain-like"/>
    <property type="match status" value="1"/>
</dbReference>
<organism evidence="11 12">
    <name type="scientific">Olivibacter ginsenosidimutans</name>
    <dbReference type="NCBI Taxonomy" id="1176537"/>
    <lineage>
        <taxon>Bacteria</taxon>
        <taxon>Pseudomonadati</taxon>
        <taxon>Bacteroidota</taxon>
        <taxon>Sphingobacteriia</taxon>
        <taxon>Sphingobacteriales</taxon>
        <taxon>Sphingobacteriaceae</taxon>
        <taxon>Olivibacter</taxon>
    </lineage>
</organism>
<dbReference type="InterPro" id="IPR037066">
    <property type="entry name" value="Plug_dom_sf"/>
</dbReference>
<dbReference type="Gene3D" id="2.170.130.10">
    <property type="entry name" value="TonB-dependent receptor, plug domain"/>
    <property type="match status" value="1"/>
</dbReference>
<keyword evidence="12" id="KW-1185">Reference proteome</keyword>
<dbReference type="Gene3D" id="2.60.40.1120">
    <property type="entry name" value="Carboxypeptidase-like, regulatory domain"/>
    <property type="match status" value="1"/>
</dbReference>